<name>A0ABS3GX58_9ENTE</name>
<comment type="caution">
    <text evidence="1">The sequence shown here is derived from an EMBL/GenBank/DDBJ whole genome shotgun (WGS) entry which is preliminary data.</text>
</comment>
<dbReference type="Proteomes" id="UP000664632">
    <property type="component" value="Unassembled WGS sequence"/>
</dbReference>
<reference evidence="1 2" key="1">
    <citation type="submission" date="2021-03" db="EMBL/GenBank/DDBJ databases">
        <title>Enterococcal diversity collection.</title>
        <authorList>
            <person name="Gilmore M.S."/>
            <person name="Schwartzman J."/>
            <person name="Van Tyne D."/>
            <person name="Martin M."/>
            <person name="Earl A.M."/>
            <person name="Manson A.L."/>
            <person name="Straub T."/>
            <person name="Salamzade R."/>
            <person name="Saavedra J."/>
            <person name="Lebreton F."/>
            <person name="Prichula J."/>
            <person name="Schaufler K."/>
            <person name="Gaca A."/>
            <person name="Sgardioli B."/>
            <person name="Wagenaar J."/>
            <person name="Strong T."/>
        </authorList>
    </citation>
    <scope>NUCLEOTIDE SEQUENCE [LARGE SCALE GENOMIC DNA]</scope>
    <source>
        <strain evidence="1 2">DIV0869a</strain>
    </source>
</reference>
<accession>A0ABS3GX58</accession>
<gene>
    <name evidence="1" type="ORF">JZO69_03435</name>
</gene>
<keyword evidence="2" id="KW-1185">Reference proteome</keyword>
<evidence type="ECO:0000313" key="1">
    <source>
        <dbReference type="EMBL" id="MBO0439400.1"/>
    </source>
</evidence>
<evidence type="ECO:0000313" key="2">
    <source>
        <dbReference type="Proteomes" id="UP000664632"/>
    </source>
</evidence>
<proteinExistence type="predicted"/>
<organism evidence="1 2">
    <name type="scientific">Candidatus Enterococcus ikei</name>
    <dbReference type="NCBI Taxonomy" id="2815326"/>
    <lineage>
        <taxon>Bacteria</taxon>
        <taxon>Bacillati</taxon>
        <taxon>Bacillota</taxon>
        <taxon>Bacilli</taxon>
        <taxon>Lactobacillales</taxon>
        <taxon>Enterococcaceae</taxon>
        <taxon>Enterococcus</taxon>
    </lineage>
</organism>
<dbReference type="EMBL" id="JAFLWD010000008">
    <property type="protein sequence ID" value="MBO0439400.1"/>
    <property type="molecule type" value="Genomic_DNA"/>
</dbReference>
<sequence length="116" mass="14003">MGNRKHNQISSNCESFFLNQLLVEWHHYKNQTSSLEDFFLCEIFSELCLNSLRLDLNLYSEQSISSIKKFLKDKVREISIRTMIFDFNLIKTSNKELNLENMRDYNFFIRIMKTNF</sequence>
<protein>
    <submittedName>
        <fullName evidence="1">Uncharacterized protein</fullName>
    </submittedName>
</protein>
<dbReference type="RefSeq" id="WP_207111496.1">
    <property type="nucleotide sequence ID" value="NZ_JAFLWD010000008.1"/>
</dbReference>